<dbReference type="InterPro" id="IPR013325">
    <property type="entry name" value="RNA_pol_sigma_r2"/>
</dbReference>
<organism evidence="7">
    <name type="scientific">freshwater metagenome</name>
    <dbReference type="NCBI Taxonomy" id="449393"/>
    <lineage>
        <taxon>unclassified sequences</taxon>
        <taxon>metagenomes</taxon>
        <taxon>ecological metagenomes</taxon>
    </lineage>
</organism>
<reference evidence="7" key="1">
    <citation type="submission" date="2020-05" db="EMBL/GenBank/DDBJ databases">
        <authorList>
            <person name="Chiriac C."/>
            <person name="Salcher M."/>
            <person name="Ghai R."/>
            <person name="Kavagutti S V."/>
        </authorList>
    </citation>
    <scope>NUCLEOTIDE SEQUENCE</scope>
</reference>
<feature type="domain" description="RNA polymerase sigma-70 region 2" evidence="5">
    <location>
        <begin position="26"/>
        <end position="92"/>
    </location>
</feature>
<dbReference type="EMBL" id="CAEZXM010000171">
    <property type="protein sequence ID" value="CAB4695818.1"/>
    <property type="molecule type" value="Genomic_DNA"/>
</dbReference>
<evidence type="ECO:0000313" key="7">
    <source>
        <dbReference type="EMBL" id="CAB4695818.1"/>
    </source>
</evidence>
<proteinExistence type="inferred from homology"/>
<keyword evidence="4" id="KW-0804">Transcription</keyword>
<dbReference type="GO" id="GO:0003677">
    <property type="term" value="F:DNA binding"/>
    <property type="evidence" value="ECO:0007669"/>
    <property type="project" value="InterPro"/>
</dbReference>
<name>A0A6J6PHC4_9ZZZZ</name>
<dbReference type="Pfam" id="PF08281">
    <property type="entry name" value="Sigma70_r4_2"/>
    <property type="match status" value="1"/>
</dbReference>
<evidence type="ECO:0000256" key="3">
    <source>
        <dbReference type="ARBA" id="ARBA00023082"/>
    </source>
</evidence>
<evidence type="ECO:0000256" key="1">
    <source>
        <dbReference type="ARBA" id="ARBA00010641"/>
    </source>
</evidence>
<dbReference type="InterPro" id="IPR013324">
    <property type="entry name" value="RNA_pol_sigma_r3/r4-like"/>
</dbReference>
<dbReference type="SUPFAM" id="SSF88659">
    <property type="entry name" value="Sigma3 and sigma4 domains of RNA polymerase sigma factors"/>
    <property type="match status" value="1"/>
</dbReference>
<dbReference type="NCBIfam" id="TIGR02937">
    <property type="entry name" value="sigma70-ECF"/>
    <property type="match status" value="1"/>
</dbReference>
<dbReference type="Gene3D" id="1.10.1740.10">
    <property type="match status" value="1"/>
</dbReference>
<dbReference type="InterPro" id="IPR013249">
    <property type="entry name" value="RNA_pol_sigma70_r4_t2"/>
</dbReference>
<dbReference type="GO" id="GO:0006352">
    <property type="term" value="P:DNA-templated transcription initiation"/>
    <property type="evidence" value="ECO:0007669"/>
    <property type="project" value="InterPro"/>
</dbReference>
<sequence length="176" mass="19446">MSDLDQRLRRYVAAAIEGDDVAIRELVRATQPIIWRMCSALGSPGEEDDLVQETYIRVLRSLPSYRGEASVTGWMLVIGRRVCADHVRSRQRQRRLADALTTNATDSIFANSDPAVWELLKSIDPDRREAFVLTQVAGLSYDEAAEAMGCPVGTVRSRVARARADLAAEVRAAQAS</sequence>
<evidence type="ECO:0000259" key="5">
    <source>
        <dbReference type="Pfam" id="PF04542"/>
    </source>
</evidence>
<keyword evidence="2" id="KW-0805">Transcription regulation</keyword>
<dbReference type="Gene3D" id="1.10.10.10">
    <property type="entry name" value="Winged helix-like DNA-binding domain superfamily/Winged helix DNA-binding domain"/>
    <property type="match status" value="1"/>
</dbReference>
<dbReference type="InterPro" id="IPR014284">
    <property type="entry name" value="RNA_pol_sigma-70_dom"/>
</dbReference>
<dbReference type="InterPro" id="IPR039425">
    <property type="entry name" value="RNA_pol_sigma-70-like"/>
</dbReference>
<dbReference type="PANTHER" id="PTHR43133:SF61">
    <property type="entry name" value="ECF RNA POLYMERASE SIGMA FACTOR SIGC"/>
    <property type="match status" value="1"/>
</dbReference>
<feature type="domain" description="RNA polymerase sigma factor 70 region 4 type 2" evidence="6">
    <location>
        <begin position="116"/>
        <end position="166"/>
    </location>
</feature>
<comment type="similarity">
    <text evidence="1">Belongs to the sigma-70 factor family. ECF subfamily.</text>
</comment>
<dbReference type="InterPro" id="IPR036388">
    <property type="entry name" value="WH-like_DNA-bd_sf"/>
</dbReference>
<dbReference type="CDD" id="cd06171">
    <property type="entry name" value="Sigma70_r4"/>
    <property type="match status" value="1"/>
</dbReference>
<evidence type="ECO:0000259" key="6">
    <source>
        <dbReference type="Pfam" id="PF08281"/>
    </source>
</evidence>
<protein>
    <submittedName>
        <fullName evidence="7">Unannotated protein</fullName>
    </submittedName>
</protein>
<keyword evidence="3" id="KW-0731">Sigma factor</keyword>
<gene>
    <name evidence="7" type="ORF">UFOPK2366_00998</name>
</gene>
<dbReference type="InterPro" id="IPR007627">
    <property type="entry name" value="RNA_pol_sigma70_r2"/>
</dbReference>
<dbReference type="GO" id="GO:0016987">
    <property type="term" value="F:sigma factor activity"/>
    <property type="evidence" value="ECO:0007669"/>
    <property type="project" value="UniProtKB-KW"/>
</dbReference>
<dbReference type="PANTHER" id="PTHR43133">
    <property type="entry name" value="RNA POLYMERASE ECF-TYPE SIGMA FACTO"/>
    <property type="match status" value="1"/>
</dbReference>
<dbReference type="AlphaFoldDB" id="A0A6J6PHC4"/>
<evidence type="ECO:0000256" key="4">
    <source>
        <dbReference type="ARBA" id="ARBA00023163"/>
    </source>
</evidence>
<evidence type="ECO:0000256" key="2">
    <source>
        <dbReference type="ARBA" id="ARBA00023015"/>
    </source>
</evidence>
<dbReference type="Pfam" id="PF04542">
    <property type="entry name" value="Sigma70_r2"/>
    <property type="match status" value="1"/>
</dbReference>
<dbReference type="SUPFAM" id="SSF88946">
    <property type="entry name" value="Sigma2 domain of RNA polymerase sigma factors"/>
    <property type="match status" value="1"/>
</dbReference>
<accession>A0A6J6PHC4</accession>